<reference evidence="2 3" key="1">
    <citation type="submission" date="2020-02" db="EMBL/GenBank/DDBJ databases">
        <title>Draft genome sequence of Haematococcus lacustris strain NIES-144.</title>
        <authorList>
            <person name="Morimoto D."/>
            <person name="Nakagawa S."/>
            <person name="Yoshida T."/>
            <person name="Sawayama S."/>
        </authorList>
    </citation>
    <scope>NUCLEOTIDE SEQUENCE [LARGE SCALE GENOMIC DNA]</scope>
    <source>
        <strain evidence="2 3">NIES-144</strain>
    </source>
</reference>
<comment type="caution">
    <text evidence="2">The sequence shown here is derived from an EMBL/GenBank/DDBJ whole genome shotgun (WGS) entry which is preliminary data.</text>
</comment>
<feature type="compositionally biased region" description="Basic and acidic residues" evidence="1">
    <location>
        <begin position="38"/>
        <end position="55"/>
    </location>
</feature>
<dbReference type="Proteomes" id="UP000485058">
    <property type="component" value="Unassembled WGS sequence"/>
</dbReference>
<gene>
    <name evidence="2" type="ORF">HaLaN_02342</name>
</gene>
<proteinExistence type="predicted"/>
<evidence type="ECO:0000256" key="1">
    <source>
        <dbReference type="SAM" id="MobiDB-lite"/>
    </source>
</evidence>
<dbReference type="AlphaFoldDB" id="A0A699YBH8"/>
<evidence type="ECO:0000313" key="2">
    <source>
        <dbReference type="EMBL" id="GFH07527.1"/>
    </source>
</evidence>
<name>A0A699YBH8_HAELA</name>
<keyword evidence="3" id="KW-1185">Reference proteome</keyword>
<organism evidence="2 3">
    <name type="scientific">Haematococcus lacustris</name>
    <name type="common">Green alga</name>
    <name type="synonym">Haematococcus pluvialis</name>
    <dbReference type="NCBI Taxonomy" id="44745"/>
    <lineage>
        <taxon>Eukaryota</taxon>
        <taxon>Viridiplantae</taxon>
        <taxon>Chlorophyta</taxon>
        <taxon>core chlorophytes</taxon>
        <taxon>Chlorophyceae</taxon>
        <taxon>CS clade</taxon>
        <taxon>Chlamydomonadales</taxon>
        <taxon>Haematococcaceae</taxon>
        <taxon>Haematococcus</taxon>
    </lineage>
</organism>
<feature type="compositionally biased region" description="Polar residues" evidence="1">
    <location>
        <begin position="1"/>
        <end position="10"/>
    </location>
</feature>
<sequence>MDAQASSAEQQKIAEDIITSEQPNQVDKVEAGSVQPEDAGKGERDGKPVEKKDSAGKVAWRKPAAVEAAAPLDEQLETASVAL</sequence>
<dbReference type="EMBL" id="BLLF01000100">
    <property type="protein sequence ID" value="GFH07527.1"/>
    <property type="molecule type" value="Genomic_DNA"/>
</dbReference>
<protein>
    <submittedName>
        <fullName evidence="2">Uncharacterized protein</fullName>
    </submittedName>
</protein>
<feature type="region of interest" description="Disordered" evidence="1">
    <location>
        <begin position="1"/>
        <end position="63"/>
    </location>
</feature>
<accession>A0A699YBH8</accession>
<evidence type="ECO:0000313" key="3">
    <source>
        <dbReference type="Proteomes" id="UP000485058"/>
    </source>
</evidence>